<gene>
    <name evidence="2" type="ORF">E2562_026784</name>
</gene>
<dbReference type="OrthoDB" id="690950at2759"/>
<evidence type="ECO:0000313" key="2">
    <source>
        <dbReference type="EMBL" id="KAF0903342.1"/>
    </source>
</evidence>
<evidence type="ECO:0000313" key="3">
    <source>
        <dbReference type="Proteomes" id="UP000479710"/>
    </source>
</evidence>
<dbReference type="EMBL" id="SPHZ02000008">
    <property type="protein sequence ID" value="KAF0903342.1"/>
    <property type="molecule type" value="Genomic_DNA"/>
</dbReference>
<dbReference type="AlphaFoldDB" id="A0A6G1CTC1"/>
<accession>A0A6G1CTC1</accession>
<protein>
    <submittedName>
        <fullName evidence="2">Uncharacterized protein</fullName>
    </submittedName>
</protein>
<name>A0A6G1CTC1_9ORYZ</name>
<feature type="region of interest" description="Disordered" evidence="1">
    <location>
        <begin position="129"/>
        <end position="148"/>
    </location>
</feature>
<dbReference type="Proteomes" id="UP000479710">
    <property type="component" value="Unassembled WGS sequence"/>
</dbReference>
<comment type="caution">
    <text evidence="2">The sequence shown here is derived from an EMBL/GenBank/DDBJ whole genome shotgun (WGS) entry which is preliminary data.</text>
</comment>
<reference evidence="2 3" key="1">
    <citation type="submission" date="2019-11" db="EMBL/GenBank/DDBJ databases">
        <title>Whole genome sequence of Oryza granulata.</title>
        <authorList>
            <person name="Li W."/>
        </authorList>
    </citation>
    <scope>NUCLEOTIDE SEQUENCE [LARGE SCALE GENOMIC DNA]</scope>
    <source>
        <strain evidence="3">cv. Menghai</strain>
        <tissue evidence="2">Leaf</tissue>
    </source>
</reference>
<sequence>MEELSNEEKVKSFGVFKDSQNREIFMIAGHVTRLMWIDTKCNGKRGFSEAEQALKGIDEEIDGGVKGSKSPPSIRWNSWLGGRFDGEDSGGDWPVWVERREVGDDRQAPPVSCYSTGTARLAARLRTCAVGPTQGGSRETGRTGQLAS</sequence>
<organism evidence="2 3">
    <name type="scientific">Oryza meyeriana var. granulata</name>
    <dbReference type="NCBI Taxonomy" id="110450"/>
    <lineage>
        <taxon>Eukaryota</taxon>
        <taxon>Viridiplantae</taxon>
        <taxon>Streptophyta</taxon>
        <taxon>Embryophyta</taxon>
        <taxon>Tracheophyta</taxon>
        <taxon>Spermatophyta</taxon>
        <taxon>Magnoliopsida</taxon>
        <taxon>Liliopsida</taxon>
        <taxon>Poales</taxon>
        <taxon>Poaceae</taxon>
        <taxon>BOP clade</taxon>
        <taxon>Oryzoideae</taxon>
        <taxon>Oryzeae</taxon>
        <taxon>Oryzinae</taxon>
        <taxon>Oryza</taxon>
        <taxon>Oryza meyeriana</taxon>
    </lineage>
</organism>
<evidence type="ECO:0000256" key="1">
    <source>
        <dbReference type="SAM" id="MobiDB-lite"/>
    </source>
</evidence>
<proteinExistence type="predicted"/>
<keyword evidence="3" id="KW-1185">Reference proteome</keyword>